<feature type="transmembrane region" description="Helical" evidence="8">
    <location>
        <begin position="222"/>
        <end position="239"/>
    </location>
</feature>
<comment type="similarity">
    <text evidence="2 8">Belongs to the lactate permease family.</text>
</comment>
<comment type="subcellular location">
    <subcellularLocation>
        <location evidence="1 8">Cell membrane</location>
        <topology evidence="1 8">Multi-pass membrane protein</topology>
    </subcellularLocation>
</comment>
<dbReference type="InterPro" id="IPR003804">
    <property type="entry name" value="Lactate_perm"/>
</dbReference>
<dbReference type="GO" id="GO:0015129">
    <property type="term" value="F:lactate transmembrane transporter activity"/>
    <property type="evidence" value="ECO:0007669"/>
    <property type="project" value="UniProtKB-UniRule"/>
</dbReference>
<feature type="transmembrane region" description="Helical" evidence="8">
    <location>
        <begin position="354"/>
        <end position="377"/>
    </location>
</feature>
<dbReference type="PANTHER" id="PTHR30003:SF0">
    <property type="entry name" value="GLYCOLATE PERMEASE GLCA-RELATED"/>
    <property type="match status" value="1"/>
</dbReference>
<evidence type="ECO:0000256" key="8">
    <source>
        <dbReference type="RuleBase" id="RU365092"/>
    </source>
</evidence>
<dbReference type="GO" id="GO:0005886">
    <property type="term" value="C:plasma membrane"/>
    <property type="evidence" value="ECO:0007669"/>
    <property type="project" value="UniProtKB-SubCell"/>
</dbReference>
<feature type="transmembrane region" description="Helical" evidence="8">
    <location>
        <begin position="115"/>
        <end position="146"/>
    </location>
</feature>
<feature type="transmembrane region" description="Helical" evidence="8">
    <location>
        <begin position="71"/>
        <end position="94"/>
    </location>
</feature>
<feature type="transmembrane region" description="Helical" evidence="8">
    <location>
        <begin position="515"/>
        <end position="536"/>
    </location>
</feature>
<proteinExistence type="inferred from homology"/>
<keyword evidence="10" id="KW-1185">Reference proteome</keyword>
<comment type="function">
    <text evidence="8">Uptake of L-lactate across the membrane. Can also transport D-lactate and glycolate.</text>
</comment>
<evidence type="ECO:0000256" key="2">
    <source>
        <dbReference type="ARBA" id="ARBA00010100"/>
    </source>
</evidence>
<evidence type="ECO:0000256" key="6">
    <source>
        <dbReference type="ARBA" id="ARBA00022989"/>
    </source>
</evidence>
<feature type="transmembrane region" description="Helical" evidence="8">
    <location>
        <begin position="12"/>
        <end position="32"/>
    </location>
</feature>
<evidence type="ECO:0000256" key="1">
    <source>
        <dbReference type="ARBA" id="ARBA00004651"/>
    </source>
</evidence>
<dbReference type="EMBL" id="CP050063">
    <property type="protein sequence ID" value="QIP16993.1"/>
    <property type="molecule type" value="Genomic_DNA"/>
</dbReference>
<feature type="transmembrane region" description="Helical" evidence="8">
    <location>
        <begin position="420"/>
        <end position="442"/>
    </location>
</feature>
<dbReference type="NCBIfam" id="TIGR00795">
    <property type="entry name" value="lctP"/>
    <property type="match status" value="1"/>
</dbReference>
<accession>A0A6G9AXR8</accession>
<feature type="transmembrane region" description="Helical" evidence="8">
    <location>
        <begin position="251"/>
        <end position="268"/>
    </location>
</feature>
<feature type="transmembrane region" description="Helical" evidence="8">
    <location>
        <begin position="39"/>
        <end position="59"/>
    </location>
</feature>
<feature type="transmembrane region" description="Helical" evidence="8">
    <location>
        <begin position="295"/>
        <end position="314"/>
    </location>
</feature>
<protein>
    <recommendedName>
        <fullName evidence="8">L-lactate permease</fullName>
    </recommendedName>
</protein>
<evidence type="ECO:0000313" key="10">
    <source>
        <dbReference type="Proteomes" id="UP000501802"/>
    </source>
</evidence>
<dbReference type="AlphaFoldDB" id="A0A6G9AXR8"/>
<evidence type="ECO:0000256" key="5">
    <source>
        <dbReference type="ARBA" id="ARBA00022692"/>
    </source>
</evidence>
<organism evidence="9 10">
    <name type="scientific">Spirosoma aureum</name>
    <dbReference type="NCBI Taxonomy" id="2692134"/>
    <lineage>
        <taxon>Bacteria</taxon>
        <taxon>Pseudomonadati</taxon>
        <taxon>Bacteroidota</taxon>
        <taxon>Cytophagia</taxon>
        <taxon>Cytophagales</taxon>
        <taxon>Cytophagaceae</taxon>
        <taxon>Spirosoma</taxon>
    </lineage>
</organism>
<evidence type="ECO:0000313" key="9">
    <source>
        <dbReference type="EMBL" id="QIP16993.1"/>
    </source>
</evidence>
<feature type="transmembrane region" description="Helical" evidence="8">
    <location>
        <begin position="197"/>
        <end position="215"/>
    </location>
</feature>
<dbReference type="KEGG" id="spib:G8759_32330"/>
<sequence length="589" mass="63034">MIWKQVIDPFNNIALSVLVAAVPILFIFWALIIRKMKGYQASLIATGLAMIIAILVYGMPVKLALLSAAHGAVYGLFPICWLVVMAVFLFNVTVKSGQFEIIKHFMASITSDRRLQALLIAFSFGSFLEGTAGFGAPVAITAAMLVGLGFNPLYASGICLIANTAPVAFGSIGIPITVASQVSGIPELPISQMVGRTLPILSIMLPFYLVSIIAGLQKAKEIWPAVLISGISFAFLQYFSSNFLGPALPDVIAGLGSIVCLMAFLRFWKPKTIWRFANEPAATINTDISYTNGQLIRAWSPFIVLTIMVIAWGIQPIKDALNSAGMVQFEFPGLHNAIQGEDGNLLPKLFKFNYLSAAGTAILIAALIAIPLVGLTYREGANVFGATLNQLKFPILTIAAVLGFAYILNDSGITLTLADVLANTGFMFPFFAPVLGWLGVFITGSDTSANALFSKLQYATATSIGVDPVVTVAANISGGVVGKMISPQSIAVAAAAGNLVGKESELFRFTVKHSFYMLLFICLIVLAQAYAFKWLIPVYEMLGTKKTTALPDVSKGFTYLIVLGVLLIGIATAILMTSRKKEQTPDLVN</sequence>
<dbReference type="GO" id="GO:0015295">
    <property type="term" value="F:solute:proton symporter activity"/>
    <property type="evidence" value="ECO:0007669"/>
    <property type="project" value="TreeGrafter"/>
</dbReference>
<dbReference type="Proteomes" id="UP000501802">
    <property type="component" value="Chromosome"/>
</dbReference>
<name>A0A6G9AXR8_9BACT</name>
<gene>
    <name evidence="9" type="ORF">G8759_32330</name>
</gene>
<keyword evidence="4 8" id="KW-1003">Cell membrane</keyword>
<reference evidence="9 10" key="1">
    <citation type="submission" date="2020-03" db="EMBL/GenBank/DDBJ databases">
        <authorList>
            <person name="Kim M.K."/>
        </authorList>
    </citation>
    <scope>NUCLEOTIDE SEQUENCE [LARGE SCALE GENOMIC DNA]</scope>
    <source>
        <strain evidence="9 10">BT328</strain>
    </source>
</reference>
<evidence type="ECO:0000256" key="4">
    <source>
        <dbReference type="ARBA" id="ARBA00022475"/>
    </source>
</evidence>
<keyword evidence="7 8" id="KW-0472">Membrane</keyword>
<dbReference type="Pfam" id="PF02652">
    <property type="entry name" value="Lactate_perm"/>
    <property type="match status" value="1"/>
</dbReference>
<keyword evidence="5 8" id="KW-0812">Transmembrane</keyword>
<evidence type="ECO:0000256" key="7">
    <source>
        <dbReference type="ARBA" id="ARBA00023136"/>
    </source>
</evidence>
<keyword evidence="3 8" id="KW-0813">Transport</keyword>
<dbReference type="PANTHER" id="PTHR30003">
    <property type="entry name" value="L-LACTATE PERMEASE"/>
    <property type="match status" value="1"/>
</dbReference>
<feature type="transmembrane region" description="Helical" evidence="8">
    <location>
        <begin position="389"/>
        <end position="408"/>
    </location>
</feature>
<feature type="transmembrane region" description="Helical" evidence="8">
    <location>
        <begin position="556"/>
        <end position="576"/>
    </location>
</feature>
<evidence type="ECO:0000256" key="3">
    <source>
        <dbReference type="ARBA" id="ARBA00022448"/>
    </source>
</evidence>
<keyword evidence="6 8" id="KW-1133">Transmembrane helix</keyword>
<dbReference type="RefSeq" id="WP_167217410.1">
    <property type="nucleotide sequence ID" value="NZ_CP050063.1"/>
</dbReference>